<evidence type="ECO:0000256" key="3">
    <source>
        <dbReference type="ARBA" id="ARBA00022989"/>
    </source>
</evidence>
<dbReference type="EMBL" id="JAHDVG010000474">
    <property type="protein sequence ID" value="KAH1176703.1"/>
    <property type="molecule type" value="Genomic_DNA"/>
</dbReference>
<dbReference type="InterPro" id="IPR020846">
    <property type="entry name" value="MFS_dom"/>
</dbReference>
<dbReference type="GO" id="GO:0022857">
    <property type="term" value="F:transmembrane transporter activity"/>
    <property type="evidence" value="ECO:0007669"/>
    <property type="project" value="InterPro"/>
</dbReference>
<reference evidence="7" key="1">
    <citation type="submission" date="2021-09" db="EMBL/GenBank/DDBJ databases">
        <title>The genome of Mauremys mutica provides insights into the evolution of semi-aquatic lifestyle.</title>
        <authorList>
            <person name="Gong S."/>
            <person name="Gao Y."/>
        </authorList>
    </citation>
    <scope>NUCLEOTIDE SEQUENCE</scope>
    <source>
        <strain evidence="7">MM-2020</strain>
        <tissue evidence="7">Muscle</tissue>
    </source>
</reference>
<feature type="transmembrane region" description="Helical" evidence="5">
    <location>
        <begin position="141"/>
        <end position="159"/>
    </location>
</feature>
<protein>
    <recommendedName>
        <fullName evidence="6">Major facilitator superfamily (MFS) profile domain-containing protein</fullName>
    </recommendedName>
</protein>
<feature type="transmembrane region" description="Helical" evidence="5">
    <location>
        <begin position="21"/>
        <end position="39"/>
    </location>
</feature>
<dbReference type="InterPro" id="IPR005828">
    <property type="entry name" value="MFS_sugar_transport-like"/>
</dbReference>
<evidence type="ECO:0000313" key="7">
    <source>
        <dbReference type="EMBL" id="KAH1176703.1"/>
    </source>
</evidence>
<proteinExistence type="predicted"/>
<dbReference type="SUPFAM" id="SSF103473">
    <property type="entry name" value="MFS general substrate transporter"/>
    <property type="match status" value="1"/>
</dbReference>
<evidence type="ECO:0000256" key="4">
    <source>
        <dbReference type="ARBA" id="ARBA00023136"/>
    </source>
</evidence>
<organism evidence="7 8">
    <name type="scientific">Mauremys mutica</name>
    <name type="common">yellowpond turtle</name>
    <dbReference type="NCBI Taxonomy" id="74926"/>
    <lineage>
        <taxon>Eukaryota</taxon>
        <taxon>Metazoa</taxon>
        <taxon>Chordata</taxon>
        <taxon>Craniata</taxon>
        <taxon>Vertebrata</taxon>
        <taxon>Euteleostomi</taxon>
        <taxon>Archelosauria</taxon>
        <taxon>Testudinata</taxon>
        <taxon>Testudines</taxon>
        <taxon>Cryptodira</taxon>
        <taxon>Durocryptodira</taxon>
        <taxon>Testudinoidea</taxon>
        <taxon>Geoemydidae</taxon>
        <taxon>Geoemydinae</taxon>
        <taxon>Mauremys</taxon>
    </lineage>
</organism>
<evidence type="ECO:0000256" key="5">
    <source>
        <dbReference type="SAM" id="Phobius"/>
    </source>
</evidence>
<feature type="transmembrane region" description="Helical" evidence="5">
    <location>
        <begin position="415"/>
        <end position="438"/>
    </location>
</feature>
<name>A0A9D3XBK8_9SAUR</name>
<evidence type="ECO:0000259" key="6">
    <source>
        <dbReference type="PROSITE" id="PS50850"/>
    </source>
</evidence>
<feature type="transmembrane region" description="Helical" evidence="5">
    <location>
        <begin position="450"/>
        <end position="472"/>
    </location>
</feature>
<dbReference type="Pfam" id="PF00083">
    <property type="entry name" value="Sugar_tr"/>
    <property type="match status" value="1"/>
</dbReference>
<sequence>TMTDFGEILKTVGDFGRFQKCLLLLTSLACPSIAFHMFGQLFMVMHVPHHCDTSWIHEISPNMTKEQQLNLTVPRNTPGSYKECLMYTPVDQDIDSILEYGLNSTEKCQKGWVYPSEQEQTLVTQFDLVCDRKELNDISQSIYRLGLLLGAVISGSLSDRIGRRPVTLLSMLMMGAFGVGAAFAPNFYVYMALRCLVGFAVSGFIISTVTLGTEWVGVSYRTHPVAIPLCCFSIGQMVLAGLAYGVRNWKLLQIAGSAPMLGLLFYIWVLPESARWLVMKGKIEEAKKLLQKAASVNKQSIPPELLDQMTPEKKSKSGNILDLFRKPRLRKTTLIMCYAWFVNSLVYYGLSLNMGIFGLNIYLMQLVFGAVEIPAYFNCIFLLQWFGRKKCQGCFLVLGGAMCLIITCIPKDLPVVVVTLAVIGKFAIAASLSTSYVYGAELFPTVLRQTGVGVCSMSSSVGGSISPLVGLLDKYHPAISMVIFGSTPVTAGILCFLLPEMCGKELQDHTEAAVASQRACENVNDSYEIGDLNLKEDSQKVWTQEHALLVKPAIRR</sequence>
<feature type="transmembrane region" description="Helical" evidence="5">
    <location>
        <begin position="478"/>
        <end position="498"/>
    </location>
</feature>
<dbReference type="CDD" id="cd17374">
    <property type="entry name" value="MFS_OAT"/>
    <property type="match status" value="1"/>
</dbReference>
<feature type="transmembrane region" description="Helical" evidence="5">
    <location>
        <begin position="362"/>
        <end position="386"/>
    </location>
</feature>
<feature type="transmembrane region" description="Helical" evidence="5">
    <location>
        <begin position="333"/>
        <end position="350"/>
    </location>
</feature>
<dbReference type="Proteomes" id="UP000827986">
    <property type="component" value="Unassembled WGS sequence"/>
</dbReference>
<evidence type="ECO:0000256" key="2">
    <source>
        <dbReference type="ARBA" id="ARBA00022692"/>
    </source>
</evidence>
<dbReference type="AlphaFoldDB" id="A0A9D3XBK8"/>
<dbReference type="Gene3D" id="1.20.1250.20">
    <property type="entry name" value="MFS general substrate transporter like domains"/>
    <property type="match status" value="1"/>
</dbReference>
<evidence type="ECO:0000313" key="8">
    <source>
        <dbReference type="Proteomes" id="UP000827986"/>
    </source>
</evidence>
<accession>A0A9D3XBK8</accession>
<keyword evidence="3 5" id="KW-1133">Transmembrane helix</keyword>
<gene>
    <name evidence="7" type="ORF">KIL84_010405</name>
</gene>
<dbReference type="GO" id="GO:0016020">
    <property type="term" value="C:membrane"/>
    <property type="evidence" value="ECO:0007669"/>
    <property type="project" value="UniProtKB-SubCell"/>
</dbReference>
<feature type="transmembrane region" description="Helical" evidence="5">
    <location>
        <begin position="393"/>
        <end position="409"/>
    </location>
</feature>
<feature type="domain" description="Major facilitator superfamily (MFS) profile" evidence="6">
    <location>
        <begin position="96"/>
        <end position="503"/>
    </location>
</feature>
<feature type="non-terminal residue" evidence="7">
    <location>
        <position position="556"/>
    </location>
</feature>
<comment type="caution">
    <text evidence="7">The sequence shown here is derived from an EMBL/GenBank/DDBJ whole genome shotgun (WGS) entry which is preliminary data.</text>
</comment>
<keyword evidence="8" id="KW-1185">Reference proteome</keyword>
<dbReference type="PANTHER" id="PTHR24064">
    <property type="entry name" value="SOLUTE CARRIER FAMILY 22 MEMBER"/>
    <property type="match status" value="1"/>
</dbReference>
<keyword evidence="2 5" id="KW-0812">Transmembrane</keyword>
<comment type="subcellular location">
    <subcellularLocation>
        <location evidence="1">Membrane</location>
        <topology evidence="1">Multi-pass membrane protein</topology>
    </subcellularLocation>
</comment>
<evidence type="ECO:0000256" key="1">
    <source>
        <dbReference type="ARBA" id="ARBA00004141"/>
    </source>
</evidence>
<feature type="transmembrane region" description="Helical" evidence="5">
    <location>
        <begin position="166"/>
        <end position="185"/>
    </location>
</feature>
<feature type="transmembrane region" description="Helical" evidence="5">
    <location>
        <begin position="251"/>
        <end position="270"/>
    </location>
</feature>
<dbReference type="PROSITE" id="PS50850">
    <property type="entry name" value="MFS"/>
    <property type="match status" value="1"/>
</dbReference>
<keyword evidence="4 5" id="KW-0472">Membrane</keyword>
<feature type="transmembrane region" description="Helical" evidence="5">
    <location>
        <begin position="225"/>
        <end position="245"/>
    </location>
</feature>
<feature type="transmembrane region" description="Helical" evidence="5">
    <location>
        <begin position="191"/>
        <end position="213"/>
    </location>
</feature>
<dbReference type="InterPro" id="IPR036259">
    <property type="entry name" value="MFS_trans_sf"/>
</dbReference>